<evidence type="ECO:0000256" key="2">
    <source>
        <dbReference type="ARBA" id="ARBA00007992"/>
    </source>
</evidence>
<evidence type="ECO:0000256" key="5">
    <source>
        <dbReference type="ARBA" id="ARBA00023002"/>
    </source>
</evidence>
<dbReference type="InterPro" id="IPR002938">
    <property type="entry name" value="FAD-bd"/>
</dbReference>
<feature type="domain" description="FAD-binding" evidence="7">
    <location>
        <begin position="10"/>
        <end position="359"/>
    </location>
</feature>
<accession>A0ABR1W0P7</accession>
<dbReference type="SUPFAM" id="SSF51905">
    <property type="entry name" value="FAD/NAD(P)-binding domain"/>
    <property type="match status" value="1"/>
</dbReference>
<evidence type="ECO:0000313" key="9">
    <source>
        <dbReference type="Proteomes" id="UP001446871"/>
    </source>
</evidence>
<comment type="pathway">
    <text evidence="1">Secondary metabolite biosynthesis.</text>
</comment>
<keyword evidence="6" id="KW-0472">Membrane</keyword>
<keyword evidence="6" id="KW-0812">Transmembrane</keyword>
<sequence>MEASKSPHLHVAIVGGGIVGVMTAIGLLHRGISVSLYERAASWHEIGAGFGFTGVARECMQRLDPALLECFRRISQQASSNANTRYWDAFHPRTKQEAQDPSSALLFQMPGEDLAFWGAVRSHLLLAMAALLPEGVVHFQKQLVGYQQEEGQGVDESGPVILRFADGSVADAHVLVGCDGIHSTTRELLFGPEHPASHASFSHTVAYRTMVPMAAGVAALGEDKALSGCMHCAPGVNMMSYPVMNGTLLNIALFAHEPSDFPDAGSMTAPATRDEIGRAVAGLSPHMTEVSQLFPENLVKWGIFDMYEHPAPSYAQGLVCLAGDAAHASSPHQGAGACMGVEDALVLCEVLAETQRSLGDTTTAAAAAAASRGPAIERALQAYSSVRMDRSQWLVRSSREMGEMYQWRYGPTGRDAERCHDKLDKASRQLWDFSVESMVLDARKKANAAL</sequence>
<comment type="similarity">
    <text evidence="2">Belongs to the paxM FAD-dependent monooxygenase family.</text>
</comment>
<keyword evidence="9" id="KW-1185">Reference proteome</keyword>
<dbReference type="Proteomes" id="UP001446871">
    <property type="component" value="Unassembled WGS sequence"/>
</dbReference>
<keyword evidence="5" id="KW-0560">Oxidoreductase</keyword>
<dbReference type="PANTHER" id="PTHR46720">
    <property type="entry name" value="HYDROXYLASE, PUTATIVE (AFU_ORTHOLOGUE AFUA_3G01460)-RELATED"/>
    <property type="match status" value="1"/>
</dbReference>
<dbReference type="Pfam" id="PF01494">
    <property type="entry name" value="FAD_binding_3"/>
    <property type="match status" value="1"/>
</dbReference>
<protein>
    <submittedName>
        <fullName evidence="8">Salicylate hydroxylase</fullName>
    </submittedName>
</protein>
<organism evidence="8 9">
    <name type="scientific">Apiospora saccharicola</name>
    <dbReference type="NCBI Taxonomy" id="335842"/>
    <lineage>
        <taxon>Eukaryota</taxon>
        <taxon>Fungi</taxon>
        <taxon>Dikarya</taxon>
        <taxon>Ascomycota</taxon>
        <taxon>Pezizomycotina</taxon>
        <taxon>Sordariomycetes</taxon>
        <taxon>Xylariomycetidae</taxon>
        <taxon>Amphisphaeriales</taxon>
        <taxon>Apiosporaceae</taxon>
        <taxon>Apiospora</taxon>
    </lineage>
</organism>
<gene>
    <name evidence="8" type="ORF">PG996_003250</name>
</gene>
<evidence type="ECO:0000259" key="7">
    <source>
        <dbReference type="Pfam" id="PF01494"/>
    </source>
</evidence>
<feature type="transmembrane region" description="Helical" evidence="6">
    <location>
        <begin position="9"/>
        <end position="29"/>
    </location>
</feature>
<dbReference type="PRINTS" id="PR00420">
    <property type="entry name" value="RNGMNOXGNASE"/>
</dbReference>
<keyword evidence="4" id="KW-0274">FAD</keyword>
<dbReference type="InterPro" id="IPR051104">
    <property type="entry name" value="FAD_monoxygenase"/>
</dbReference>
<dbReference type="PANTHER" id="PTHR46720:SF3">
    <property type="entry name" value="FAD-BINDING DOMAIN-CONTAINING PROTEIN-RELATED"/>
    <property type="match status" value="1"/>
</dbReference>
<comment type="caution">
    <text evidence="8">The sequence shown here is derived from an EMBL/GenBank/DDBJ whole genome shotgun (WGS) entry which is preliminary data.</text>
</comment>
<evidence type="ECO:0000313" key="8">
    <source>
        <dbReference type="EMBL" id="KAK8077080.1"/>
    </source>
</evidence>
<dbReference type="InterPro" id="IPR036188">
    <property type="entry name" value="FAD/NAD-bd_sf"/>
</dbReference>
<dbReference type="Gene3D" id="3.50.50.60">
    <property type="entry name" value="FAD/NAD(P)-binding domain"/>
    <property type="match status" value="1"/>
</dbReference>
<evidence type="ECO:0000256" key="3">
    <source>
        <dbReference type="ARBA" id="ARBA00022630"/>
    </source>
</evidence>
<evidence type="ECO:0000256" key="6">
    <source>
        <dbReference type="SAM" id="Phobius"/>
    </source>
</evidence>
<dbReference type="EMBL" id="JAQQWM010000002">
    <property type="protein sequence ID" value="KAK8077080.1"/>
    <property type="molecule type" value="Genomic_DNA"/>
</dbReference>
<keyword evidence="3" id="KW-0285">Flavoprotein</keyword>
<proteinExistence type="inferred from homology"/>
<reference evidence="8 9" key="1">
    <citation type="submission" date="2023-01" db="EMBL/GenBank/DDBJ databases">
        <title>Analysis of 21 Apiospora genomes using comparative genomics revels a genus with tremendous synthesis potential of carbohydrate active enzymes and secondary metabolites.</title>
        <authorList>
            <person name="Sorensen T."/>
        </authorList>
    </citation>
    <scope>NUCLEOTIDE SEQUENCE [LARGE SCALE GENOMIC DNA]</scope>
    <source>
        <strain evidence="8 9">CBS 83171</strain>
    </source>
</reference>
<name>A0ABR1W0P7_9PEZI</name>
<keyword evidence="6" id="KW-1133">Transmembrane helix</keyword>
<evidence type="ECO:0000256" key="4">
    <source>
        <dbReference type="ARBA" id="ARBA00022827"/>
    </source>
</evidence>
<evidence type="ECO:0000256" key="1">
    <source>
        <dbReference type="ARBA" id="ARBA00005179"/>
    </source>
</evidence>